<dbReference type="PROSITE" id="PS51695">
    <property type="entry name" value="SEDOLISIN"/>
    <property type="match status" value="1"/>
</dbReference>
<evidence type="ECO:0000259" key="2">
    <source>
        <dbReference type="PROSITE" id="PS51695"/>
    </source>
</evidence>
<dbReference type="InterPro" id="IPR030400">
    <property type="entry name" value="Sedolisin_dom"/>
</dbReference>
<dbReference type="InterPro" id="IPR036852">
    <property type="entry name" value="Peptidase_S8/S53_dom_sf"/>
</dbReference>
<feature type="domain" description="Peptidase S53" evidence="2">
    <location>
        <begin position="1"/>
        <end position="107"/>
    </location>
</feature>
<dbReference type="AlphaFoldDB" id="A0AAD2HUL4"/>
<evidence type="ECO:0000313" key="4">
    <source>
        <dbReference type="Proteomes" id="UP001295794"/>
    </source>
</evidence>
<dbReference type="SUPFAM" id="SSF52743">
    <property type="entry name" value="Subtilisin-like"/>
    <property type="match status" value="1"/>
</dbReference>
<comment type="caution">
    <text evidence="3">The sequence shown here is derived from an EMBL/GenBank/DDBJ whole genome shotgun (WGS) entry which is preliminary data.</text>
</comment>
<gene>
    <name evidence="3" type="ORF">MYCIT1_LOCUS31912</name>
</gene>
<dbReference type="GO" id="GO:0004252">
    <property type="term" value="F:serine-type endopeptidase activity"/>
    <property type="evidence" value="ECO:0007669"/>
    <property type="project" value="InterPro"/>
</dbReference>
<dbReference type="GO" id="GO:0006508">
    <property type="term" value="P:proteolysis"/>
    <property type="evidence" value="ECO:0007669"/>
    <property type="project" value="InterPro"/>
</dbReference>
<accession>A0AAD2HUL4</accession>
<evidence type="ECO:0000256" key="1">
    <source>
        <dbReference type="PROSITE-ProRule" id="PRU01032"/>
    </source>
</evidence>
<dbReference type="GO" id="GO:0008240">
    <property type="term" value="F:tripeptidyl-peptidase activity"/>
    <property type="evidence" value="ECO:0007669"/>
    <property type="project" value="TreeGrafter"/>
</dbReference>
<name>A0AAD2HUL4_9AGAR</name>
<proteinExistence type="predicted"/>
<keyword evidence="4" id="KW-1185">Reference proteome</keyword>
<evidence type="ECO:0000313" key="3">
    <source>
        <dbReference type="EMBL" id="CAK5281058.1"/>
    </source>
</evidence>
<dbReference type="Proteomes" id="UP001295794">
    <property type="component" value="Unassembled WGS sequence"/>
</dbReference>
<dbReference type="Gene3D" id="3.40.50.200">
    <property type="entry name" value="Peptidase S8/S53 domain"/>
    <property type="match status" value="1"/>
</dbReference>
<sequence>MPRLTSPGIIVNGLPNLEGGTSAASPTFASIIALINDRLIAAGKPVLGFLNLFLYANPDAFNNITMGHNTGLLCPESGVGFDATTGWDPLTGLGTPNFTSLLAAAMA</sequence>
<comment type="caution">
    <text evidence="1">Lacks conserved residue(s) required for the propagation of feature annotation.</text>
</comment>
<organism evidence="3 4">
    <name type="scientific">Mycena citricolor</name>
    <dbReference type="NCBI Taxonomy" id="2018698"/>
    <lineage>
        <taxon>Eukaryota</taxon>
        <taxon>Fungi</taxon>
        <taxon>Dikarya</taxon>
        <taxon>Basidiomycota</taxon>
        <taxon>Agaricomycotina</taxon>
        <taxon>Agaricomycetes</taxon>
        <taxon>Agaricomycetidae</taxon>
        <taxon>Agaricales</taxon>
        <taxon>Marasmiineae</taxon>
        <taxon>Mycenaceae</taxon>
        <taxon>Mycena</taxon>
    </lineage>
</organism>
<dbReference type="InterPro" id="IPR050819">
    <property type="entry name" value="Tripeptidyl-peptidase_I"/>
</dbReference>
<protein>
    <recommendedName>
        <fullName evidence="2">Peptidase S53 domain-containing protein</fullName>
    </recommendedName>
</protein>
<dbReference type="PANTHER" id="PTHR14218:SF15">
    <property type="entry name" value="TRIPEPTIDYL-PEPTIDASE 1"/>
    <property type="match status" value="1"/>
</dbReference>
<dbReference type="EMBL" id="CAVNYO010000443">
    <property type="protein sequence ID" value="CAK5281058.1"/>
    <property type="molecule type" value="Genomic_DNA"/>
</dbReference>
<reference evidence="3" key="1">
    <citation type="submission" date="2023-11" db="EMBL/GenBank/DDBJ databases">
        <authorList>
            <person name="De Vega J J."/>
            <person name="De Vega J J."/>
        </authorList>
    </citation>
    <scope>NUCLEOTIDE SEQUENCE</scope>
</reference>
<dbReference type="PANTHER" id="PTHR14218">
    <property type="entry name" value="PROTEASE S8 TRIPEPTIDYL PEPTIDASE I CLN2"/>
    <property type="match status" value="1"/>
</dbReference>